<evidence type="ECO:0000259" key="7">
    <source>
        <dbReference type="Pfam" id="PF00482"/>
    </source>
</evidence>
<evidence type="ECO:0000256" key="3">
    <source>
        <dbReference type="ARBA" id="ARBA00022692"/>
    </source>
</evidence>
<dbReference type="OrthoDB" id="9803381at2"/>
<evidence type="ECO:0000313" key="9">
    <source>
        <dbReference type="Proteomes" id="UP000298179"/>
    </source>
</evidence>
<organism evidence="8 9">
    <name type="scientific">Jiella endophytica</name>
    <dbReference type="NCBI Taxonomy" id="2558362"/>
    <lineage>
        <taxon>Bacteria</taxon>
        <taxon>Pseudomonadati</taxon>
        <taxon>Pseudomonadota</taxon>
        <taxon>Alphaproteobacteria</taxon>
        <taxon>Hyphomicrobiales</taxon>
        <taxon>Aurantimonadaceae</taxon>
        <taxon>Jiella</taxon>
    </lineage>
</organism>
<keyword evidence="4 6" id="KW-1133">Transmembrane helix</keyword>
<feature type="transmembrane region" description="Helical" evidence="6">
    <location>
        <begin position="115"/>
        <end position="148"/>
    </location>
</feature>
<dbReference type="Gene3D" id="1.20.81.30">
    <property type="entry name" value="Type II secretion system (T2SS), domain F"/>
    <property type="match status" value="1"/>
</dbReference>
<proteinExistence type="predicted"/>
<dbReference type="InterPro" id="IPR018076">
    <property type="entry name" value="T2SS_GspF_dom"/>
</dbReference>
<dbReference type="InterPro" id="IPR042094">
    <property type="entry name" value="T2SS_GspF_sf"/>
</dbReference>
<feature type="domain" description="Type II secretion system protein GspF" evidence="7">
    <location>
        <begin position="168"/>
        <end position="292"/>
    </location>
</feature>
<sequence length="335" mass="37528">MQTGALLLFVLLSTVAAGGLAFAILQPTLAREKKVVQRRSFVSRNESDRMANKAHRDRLQEQVKRRKTIQNSLKDLEARQKERDKHVSKVPLKRRLEQAGWSMGVRQYWLMSAGLGIFALLLCLLFGAPLLITFGVALIAGLGLPRFFLGRARKKRFNAFTQEFPTAIDLIVRGVKSGLPLNDTLKMIASETSEPVRSEFRRIVESQQMGMSISEAVERLYRNIPTSEANFFAIVIGIQAQAGGNLSEALGNLSRVLRERKKMRDKIQAVSMEAKASAGIIGCLPVVVFILVTLTNPEYISLLYTNIYGKILMGISGFWMLMGVLMMKKMINFDF</sequence>
<feature type="transmembrane region" description="Helical" evidence="6">
    <location>
        <begin position="307"/>
        <end position="327"/>
    </location>
</feature>
<dbReference type="AlphaFoldDB" id="A0A4Y8RPN0"/>
<name>A0A4Y8RPN0_9HYPH</name>
<keyword evidence="3 6" id="KW-0812">Transmembrane</keyword>
<evidence type="ECO:0000256" key="5">
    <source>
        <dbReference type="ARBA" id="ARBA00023136"/>
    </source>
</evidence>
<dbReference type="PANTHER" id="PTHR35007">
    <property type="entry name" value="INTEGRAL MEMBRANE PROTEIN-RELATED"/>
    <property type="match status" value="1"/>
</dbReference>
<evidence type="ECO:0000256" key="1">
    <source>
        <dbReference type="ARBA" id="ARBA00004651"/>
    </source>
</evidence>
<evidence type="ECO:0000313" key="8">
    <source>
        <dbReference type="EMBL" id="TFF25539.1"/>
    </source>
</evidence>
<gene>
    <name evidence="8" type="ORF">E3C22_09345</name>
</gene>
<dbReference type="PANTHER" id="PTHR35007:SF1">
    <property type="entry name" value="PILUS ASSEMBLY PROTEIN"/>
    <property type="match status" value="1"/>
</dbReference>
<feature type="transmembrane region" description="Helical" evidence="6">
    <location>
        <begin position="276"/>
        <end position="295"/>
    </location>
</feature>
<keyword evidence="2" id="KW-1003">Cell membrane</keyword>
<evidence type="ECO:0000256" key="4">
    <source>
        <dbReference type="ARBA" id="ARBA00022989"/>
    </source>
</evidence>
<dbReference type="Pfam" id="PF00482">
    <property type="entry name" value="T2SSF"/>
    <property type="match status" value="1"/>
</dbReference>
<accession>A0A4Y8RPN0</accession>
<evidence type="ECO:0000256" key="6">
    <source>
        <dbReference type="SAM" id="Phobius"/>
    </source>
</evidence>
<protein>
    <submittedName>
        <fullName evidence="8">Type II secretion system F family protein</fullName>
    </submittedName>
</protein>
<keyword evidence="9" id="KW-1185">Reference proteome</keyword>
<evidence type="ECO:0000256" key="2">
    <source>
        <dbReference type="ARBA" id="ARBA00022475"/>
    </source>
</evidence>
<dbReference type="RefSeq" id="WP_134761707.1">
    <property type="nucleotide sequence ID" value="NZ_SOZD01000002.1"/>
</dbReference>
<dbReference type="EMBL" id="SOZD01000002">
    <property type="protein sequence ID" value="TFF25539.1"/>
    <property type="molecule type" value="Genomic_DNA"/>
</dbReference>
<reference evidence="8 9" key="1">
    <citation type="submission" date="2019-03" db="EMBL/GenBank/DDBJ databases">
        <title>Jiella endophytica sp. nov., a novel endophytic bacterium isolated from root of Ficus microcarpa Linn. f.</title>
        <authorList>
            <person name="Tuo L."/>
        </authorList>
    </citation>
    <scope>NUCLEOTIDE SEQUENCE [LARGE SCALE GENOMIC DNA]</scope>
    <source>
        <strain evidence="8 9">CBS5Q-3</strain>
    </source>
</reference>
<keyword evidence="5 6" id="KW-0472">Membrane</keyword>
<comment type="caution">
    <text evidence="8">The sequence shown here is derived from an EMBL/GenBank/DDBJ whole genome shotgun (WGS) entry which is preliminary data.</text>
</comment>
<dbReference type="Proteomes" id="UP000298179">
    <property type="component" value="Unassembled WGS sequence"/>
</dbReference>
<dbReference type="GO" id="GO:0005886">
    <property type="term" value="C:plasma membrane"/>
    <property type="evidence" value="ECO:0007669"/>
    <property type="project" value="UniProtKB-SubCell"/>
</dbReference>
<comment type="subcellular location">
    <subcellularLocation>
        <location evidence="1">Cell membrane</location>
        <topology evidence="1">Multi-pass membrane protein</topology>
    </subcellularLocation>
</comment>